<dbReference type="InterPro" id="IPR016208">
    <property type="entry name" value="Ald_Oxase/xanthine_DH-like"/>
</dbReference>
<dbReference type="RefSeq" id="XP_052742075.1">
    <property type="nucleotide sequence ID" value="XM_052886115.1"/>
</dbReference>
<protein>
    <submittedName>
        <fullName evidence="4">Xanthine dehydrogenase/oxidase-like</fullName>
    </submittedName>
</protein>
<reference evidence="4" key="1">
    <citation type="submission" date="2025-08" db="UniProtKB">
        <authorList>
            <consortium name="RefSeq"/>
        </authorList>
    </citation>
    <scope>IDENTIFICATION</scope>
</reference>
<evidence type="ECO:0000313" key="3">
    <source>
        <dbReference type="Proteomes" id="UP001652582"/>
    </source>
</evidence>
<dbReference type="Gene3D" id="3.30.365.10">
    <property type="entry name" value="Aldehyde oxidase/xanthine dehydrogenase, molybdopterin binding domain"/>
    <property type="match status" value="3"/>
</dbReference>
<organism evidence="3 4">
    <name type="scientific">Bicyclus anynana</name>
    <name type="common">Squinting bush brown butterfly</name>
    <dbReference type="NCBI Taxonomy" id="110368"/>
    <lineage>
        <taxon>Eukaryota</taxon>
        <taxon>Metazoa</taxon>
        <taxon>Ecdysozoa</taxon>
        <taxon>Arthropoda</taxon>
        <taxon>Hexapoda</taxon>
        <taxon>Insecta</taxon>
        <taxon>Pterygota</taxon>
        <taxon>Neoptera</taxon>
        <taxon>Endopterygota</taxon>
        <taxon>Lepidoptera</taxon>
        <taxon>Glossata</taxon>
        <taxon>Ditrysia</taxon>
        <taxon>Papilionoidea</taxon>
        <taxon>Nymphalidae</taxon>
        <taxon>Satyrinae</taxon>
        <taxon>Satyrini</taxon>
        <taxon>Mycalesina</taxon>
        <taxon>Bicyclus</taxon>
    </lineage>
</organism>
<evidence type="ECO:0000256" key="1">
    <source>
        <dbReference type="ARBA" id="ARBA00022505"/>
    </source>
</evidence>
<keyword evidence="3" id="KW-1185">Reference proteome</keyword>
<dbReference type="InterPro" id="IPR046867">
    <property type="entry name" value="AldOxase/xan_DH_MoCoBD2"/>
</dbReference>
<name>A0ABM3LSR4_BICAN</name>
<sequence length="371" mass="41932">MIMERIAYELNLDPIAVRLRNLDKKNYNDVAKMFDALKNNSDYEKRRYAVDKFNKANRWRKRGLRFTFMKWSATVSCIMNVIMSVYIDGSVAITHGGVEMGQGINTKAIQICAYLLNIPIAKIHTKSYKTSTNPNNSYTAASVTSQSVGIGVQRCCEELLKRLEPIKAQMKNPLWEQLIMEAFKLGINLQTNSFVGFDDTNSEHIVYGVTLAEVEIDILTGQWEILRVDLMEDVGRSVSPFIDIGQVEGAFIMGVGYWTTEELVYDQCTGELLTDRSLNYHVPQGTDIPQDFRIYLRKKSYNSDLVFGSKVVGEPPNCMGVAVPIAMREAIASARLDGGIPTTKWFQIDGPYTVEKICLACKTNIEDMKYF</sequence>
<dbReference type="InterPro" id="IPR037165">
    <property type="entry name" value="AldOxase/xan_DH_Mopterin-bd_sf"/>
</dbReference>
<evidence type="ECO:0000313" key="4">
    <source>
        <dbReference type="RefSeq" id="XP_052742075.1"/>
    </source>
</evidence>
<evidence type="ECO:0000259" key="2">
    <source>
        <dbReference type="Pfam" id="PF20256"/>
    </source>
</evidence>
<keyword evidence="1" id="KW-0500">Molybdenum</keyword>
<gene>
    <name evidence="4" type="primary">LOC128198840</name>
</gene>
<dbReference type="Pfam" id="PF20256">
    <property type="entry name" value="MoCoBD_2"/>
    <property type="match status" value="1"/>
</dbReference>
<feature type="domain" description="Aldehyde oxidase/xanthine dehydrogenase second molybdopterin binding" evidence="2">
    <location>
        <begin position="37"/>
        <end position="289"/>
    </location>
</feature>
<dbReference type="Proteomes" id="UP001652582">
    <property type="component" value="Chromosome 16"/>
</dbReference>
<dbReference type="SUPFAM" id="SSF56003">
    <property type="entry name" value="Molybdenum cofactor-binding domain"/>
    <property type="match status" value="1"/>
</dbReference>
<dbReference type="PANTHER" id="PTHR11908:SF132">
    <property type="entry name" value="ALDEHYDE OXIDASE 1-RELATED"/>
    <property type="match status" value="1"/>
</dbReference>
<accession>A0ABM3LSR4</accession>
<dbReference type="PANTHER" id="PTHR11908">
    <property type="entry name" value="XANTHINE DEHYDROGENASE"/>
    <property type="match status" value="1"/>
</dbReference>
<dbReference type="GeneID" id="128198840"/>
<proteinExistence type="predicted"/>